<organism evidence="2">
    <name type="scientific">marine metagenome</name>
    <dbReference type="NCBI Taxonomy" id="408172"/>
    <lineage>
        <taxon>unclassified sequences</taxon>
        <taxon>metagenomes</taxon>
        <taxon>ecological metagenomes</taxon>
    </lineage>
</organism>
<feature type="region of interest" description="Disordered" evidence="1">
    <location>
        <begin position="1"/>
        <end position="22"/>
    </location>
</feature>
<gene>
    <name evidence="2" type="ORF">METZ01_LOCUS31318</name>
</gene>
<sequence>MGTLPGRQSTSGHRRAGPSLQE</sequence>
<feature type="compositionally biased region" description="Polar residues" evidence="1">
    <location>
        <begin position="1"/>
        <end position="11"/>
    </location>
</feature>
<evidence type="ECO:0000313" key="2">
    <source>
        <dbReference type="EMBL" id="SUZ78464.1"/>
    </source>
</evidence>
<evidence type="ECO:0000256" key="1">
    <source>
        <dbReference type="SAM" id="MobiDB-lite"/>
    </source>
</evidence>
<protein>
    <submittedName>
        <fullName evidence="2">Uncharacterized protein</fullName>
    </submittedName>
</protein>
<proteinExistence type="predicted"/>
<accession>A0A381QHW4</accession>
<dbReference type="EMBL" id="UINC01001355">
    <property type="protein sequence ID" value="SUZ78464.1"/>
    <property type="molecule type" value="Genomic_DNA"/>
</dbReference>
<reference evidence="2" key="1">
    <citation type="submission" date="2018-05" db="EMBL/GenBank/DDBJ databases">
        <authorList>
            <person name="Lanie J.A."/>
            <person name="Ng W.-L."/>
            <person name="Kazmierczak K.M."/>
            <person name="Andrzejewski T.M."/>
            <person name="Davidsen T.M."/>
            <person name="Wayne K.J."/>
            <person name="Tettelin H."/>
            <person name="Glass J.I."/>
            <person name="Rusch D."/>
            <person name="Podicherti R."/>
            <person name="Tsui H.-C.T."/>
            <person name="Winkler M.E."/>
        </authorList>
    </citation>
    <scope>NUCLEOTIDE SEQUENCE</scope>
</reference>
<name>A0A381QHW4_9ZZZZ</name>
<dbReference type="AlphaFoldDB" id="A0A381QHW4"/>